<accession>A0A1Y0ENA2</accession>
<dbReference type="EMBL" id="CP021455">
    <property type="protein sequence ID" value="ARU04908.1"/>
    <property type="molecule type" value="Genomic_DNA"/>
</dbReference>
<dbReference type="KEGG" id="cser:CCO03_09625"/>
<keyword evidence="4" id="KW-0234">DNA repair</keyword>
<evidence type="ECO:0000256" key="4">
    <source>
        <dbReference type="ARBA" id="ARBA00023204"/>
    </source>
</evidence>
<dbReference type="GO" id="GO:0006260">
    <property type="term" value="P:DNA replication"/>
    <property type="evidence" value="ECO:0007669"/>
    <property type="project" value="UniProtKB-KW"/>
</dbReference>
<dbReference type="SUPFAM" id="SSF56091">
    <property type="entry name" value="DNA ligase/mRNA capping enzyme, catalytic domain"/>
    <property type="match status" value="1"/>
</dbReference>
<keyword evidence="6" id="KW-0732">Signal</keyword>
<dbReference type="InterPro" id="IPR029319">
    <property type="entry name" value="DNA_ligase_OB"/>
</dbReference>
<dbReference type="CDD" id="cd08041">
    <property type="entry name" value="OBF_kDNA_ligase_like"/>
    <property type="match status" value="1"/>
</dbReference>
<dbReference type="Gene3D" id="3.30.470.30">
    <property type="entry name" value="DNA ligase/mRNA capping enzyme"/>
    <property type="match status" value="1"/>
</dbReference>
<dbReference type="CDD" id="cd07896">
    <property type="entry name" value="Adenylation_kDNA_ligase_like"/>
    <property type="match status" value="1"/>
</dbReference>
<gene>
    <name evidence="8" type="ORF">CCO03_09625</name>
</gene>
<evidence type="ECO:0000256" key="3">
    <source>
        <dbReference type="ARBA" id="ARBA00022763"/>
    </source>
</evidence>
<evidence type="ECO:0000256" key="6">
    <source>
        <dbReference type="SAM" id="SignalP"/>
    </source>
</evidence>
<dbReference type="InterPro" id="IPR050326">
    <property type="entry name" value="NAD_dep_DNA_ligaseB"/>
</dbReference>
<evidence type="ECO:0000256" key="1">
    <source>
        <dbReference type="ARBA" id="ARBA00022598"/>
    </source>
</evidence>
<protein>
    <submittedName>
        <fullName evidence="8">DNA ligase</fullName>
    </submittedName>
</protein>
<feature type="signal peptide" evidence="6">
    <location>
        <begin position="1"/>
        <end position="23"/>
    </location>
</feature>
<feature type="region of interest" description="Disordered" evidence="5">
    <location>
        <begin position="28"/>
        <end position="59"/>
    </location>
</feature>
<dbReference type="PANTHER" id="PTHR47810:SF1">
    <property type="entry name" value="DNA LIGASE B"/>
    <property type="match status" value="1"/>
</dbReference>
<dbReference type="Pfam" id="PF14743">
    <property type="entry name" value="DNA_ligase_OB_2"/>
    <property type="match status" value="1"/>
</dbReference>
<keyword evidence="1 8" id="KW-0436">Ligase</keyword>
<feature type="chain" id="PRO_5012982458" evidence="6">
    <location>
        <begin position="24"/>
        <end position="327"/>
    </location>
</feature>
<evidence type="ECO:0000256" key="5">
    <source>
        <dbReference type="SAM" id="MobiDB-lite"/>
    </source>
</evidence>
<dbReference type="SUPFAM" id="SSF50249">
    <property type="entry name" value="Nucleic acid-binding proteins"/>
    <property type="match status" value="1"/>
</dbReference>
<dbReference type="GO" id="GO:0016874">
    <property type="term" value="F:ligase activity"/>
    <property type="evidence" value="ECO:0007669"/>
    <property type="project" value="UniProtKB-KW"/>
</dbReference>
<reference evidence="8 9" key="1">
    <citation type="submission" date="2017-05" db="EMBL/GenBank/DDBJ databases">
        <authorList>
            <person name="Song R."/>
            <person name="Chenine A.L."/>
            <person name="Ruprecht R.M."/>
        </authorList>
    </citation>
    <scope>NUCLEOTIDE SEQUENCE [LARGE SCALE GENOMIC DNA]</scope>
    <source>
        <strain evidence="8 9">DSM 26136</strain>
    </source>
</reference>
<dbReference type="Gene3D" id="2.40.50.140">
    <property type="entry name" value="Nucleic acid-binding proteins"/>
    <property type="match status" value="1"/>
</dbReference>
<feature type="domain" description="DNA ligase OB-like" evidence="7">
    <location>
        <begin position="254"/>
        <end position="319"/>
    </location>
</feature>
<organism evidence="8 9">
    <name type="scientific">Comamonas serinivorans</name>
    <dbReference type="NCBI Taxonomy" id="1082851"/>
    <lineage>
        <taxon>Bacteria</taxon>
        <taxon>Pseudomonadati</taxon>
        <taxon>Pseudomonadota</taxon>
        <taxon>Betaproteobacteria</taxon>
        <taxon>Burkholderiales</taxon>
        <taxon>Comamonadaceae</taxon>
        <taxon>Comamonas</taxon>
    </lineage>
</organism>
<dbReference type="Gene3D" id="3.30.1490.70">
    <property type="match status" value="1"/>
</dbReference>
<dbReference type="PANTHER" id="PTHR47810">
    <property type="entry name" value="DNA LIGASE"/>
    <property type="match status" value="1"/>
</dbReference>
<dbReference type="OrthoDB" id="9782700at2"/>
<evidence type="ECO:0000313" key="8">
    <source>
        <dbReference type="EMBL" id="ARU04908.1"/>
    </source>
</evidence>
<dbReference type="NCBIfam" id="NF006592">
    <property type="entry name" value="PRK09125.1"/>
    <property type="match status" value="1"/>
</dbReference>
<keyword evidence="3" id="KW-0227">DNA damage</keyword>
<keyword evidence="9" id="KW-1185">Reference proteome</keyword>
<sequence length="327" mass="35276">MATGGLKLCAGVLAACLSLLGLAAEATAQAQPNRDTARSTIPRATLQPARPLPPGQAPPMMLAQATATTRDALPLPVTRYWVSEKYDGVRAWWDGHTLRTRQGHRIAAPDWFTAGWPRVAMDGELWAGRGRFEVSSATVQSLQPGDDAWRGLRFMVFDLPEQAGPFQARLAQLQALAGRPAAAGPTTPTWAPVPQWREASFTSLQAKLRQVHDHGAEGLMLHDDQALHVVGRSPALIKFKPLDDAEAVVIGHVPGQGKHTGRLGALVVRNAAGQEFRIGTGFTDAERSAPPALGSIVSYAHQGVTAKGLPRFTRFVRVRTDLRELPR</sequence>
<dbReference type="RefSeq" id="WP_087280409.1">
    <property type="nucleotide sequence ID" value="NZ_CP021455.1"/>
</dbReference>
<evidence type="ECO:0000256" key="2">
    <source>
        <dbReference type="ARBA" id="ARBA00022705"/>
    </source>
</evidence>
<evidence type="ECO:0000259" key="7">
    <source>
        <dbReference type="Pfam" id="PF14743"/>
    </source>
</evidence>
<keyword evidence="2" id="KW-0235">DNA replication</keyword>
<name>A0A1Y0ENA2_9BURK</name>
<dbReference type="GO" id="GO:0006281">
    <property type="term" value="P:DNA repair"/>
    <property type="evidence" value="ECO:0007669"/>
    <property type="project" value="UniProtKB-KW"/>
</dbReference>
<dbReference type="Proteomes" id="UP000196138">
    <property type="component" value="Chromosome"/>
</dbReference>
<proteinExistence type="predicted"/>
<dbReference type="InterPro" id="IPR012340">
    <property type="entry name" value="NA-bd_OB-fold"/>
</dbReference>
<evidence type="ECO:0000313" key="9">
    <source>
        <dbReference type="Proteomes" id="UP000196138"/>
    </source>
</evidence>
<dbReference type="AlphaFoldDB" id="A0A1Y0ENA2"/>